<dbReference type="PROSITE" id="PS00687">
    <property type="entry name" value="ALDEHYDE_DEHYDR_GLU"/>
    <property type="match status" value="1"/>
</dbReference>
<feature type="domain" description="Aldehyde dehydrogenase" evidence="7">
    <location>
        <begin position="20"/>
        <end position="471"/>
    </location>
</feature>
<feature type="compositionally biased region" description="Polar residues" evidence="6">
    <location>
        <begin position="1"/>
        <end position="23"/>
    </location>
</feature>
<dbReference type="PIRSF" id="PIRSF036492">
    <property type="entry name" value="ALDH"/>
    <property type="match status" value="1"/>
</dbReference>
<protein>
    <recommendedName>
        <fullName evidence="3">Aldehyde dehydrogenase</fullName>
    </recommendedName>
</protein>
<name>A0ABW3MR27_9MICO</name>
<dbReference type="EMBL" id="JBHTKH010000001">
    <property type="protein sequence ID" value="MFD1052692.1"/>
    <property type="molecule type" value="Genomic_DNA"/>
</dbReference>
<evidence type="ECO:0000313" key="9">
    <source>
        <dbReference type="Proteomes" id="UP001597046"/>
    </source>
</evidence>
<dbReference type="Gene3D" id="3.40.309.10">
    <property type="entry name" value="Aldehyde Dehydrogenase, Chain A, domain 2"/>
    <property type="match status" value="1"/>
</dbReference>
<dbReference type="InterPro" id="IPR016162">
    <property type="entry name" value="Ald_DH_N"/>
</dbReference>
<sequence length="507" mass="54775">MSETMSTTTSGAESTKATETTSPRVRRAADRVVEGASGGRSVEPREVVARARRAFDTGRTKPRAWRVAQLKALRVLLVDHEADIAAALHADLGKSANEAWVTETGFLVREIDHTLRHLRAWTAPRRVPVPLSLAPGRARVVREPLGVVLVIAPWNYPLQLCLAPLVGALAAGNAVVLKPSELAPATSALLARLVPKHLDPEAVHVVEGAVPETTELLAERFDHVFYTGNGTVGRIVLEAAAVHLTPVTLELGGKSPAYVADDADLPVTARRLVWGKFTNAGQTCVAPDYVMASAETLEKLEPLLVEAIRETFGDDPAASSDYGRIVDARHFERLTGLIDAERVVSGGRSDAATRYIEPTLVEVADPDDPDEAVMRDEIFGPVLPLVPVADLDAAIALVNRRDKPLALYVFTPSTVVRERFVRETSSGAIGFNIPLAHLAVPELPFGGVGASGMGAYHGERSVELFSHAKAVLTMPTRPDTTAWIRPPFTRFKEQVIDRVVAPGRRRR</sequence>
<gene>
    <name evidence="8" type="ORF">ACFQ2V_00115</name>
</gene>
<feature type="active site" evidence="4">
    <location>
        <position position="250"/>
    </location>
</feature>
<dbReference type="Proteomes" id="UP001597046">
    <property type="component" value="Unassembled WGS sequence"/>
</dbReference>
<reference evidence="9" key="1">
    <citation type="journal article" date="2019" name="Int. J. Syst. Evol. Microbiol.">
        <title>The Global Catalogue of Microorganisms (GCM) 10K type strain sequencing project: providing services to taxonomists for standard genome sequencing and annotation.</title>
        <authorList>
            <consortium name="The Broad Institute Genomics Platform"/>
            <consortium name="The Broad Institute Genome Sequencing Center for Infectious Disease"/>
            <person name="Wu L."/>
            <person name="Ma J."/>
        </authorList>
    </citation>
    <scope>NUCLEOTIDE SEQUENCE [LARGE SCALE GENOMIC DNA]</scope>
    <source>
        <strain evidence="9">CCUG 57508</strain>
    </source>
</reference>
<dbReference type="InterPro" id="IPR012394">
    <property type="entry name" value="Aldehyde_DH_NAD(P)"/>
</dbReference>
<keyword evidence="2 3" id="KW-0560">Oxidoreductase</keyword>
<dbReference type="InterPro" id="IPR016161">
    <property type="entry name" value="Ald_DH/histidinol_DH"/>
</dbReference>
<accession>A0ABW3MR27</accession>
<organism evidence="8 9">
    <name type="scientific">Terrabacter terrigena</name>
    <dbReference type="NCBI Taxonomy" id="574718"/>
    <lineage>
        <taxon>Bacteria</taxon>
        <taxon>Bacillati</taxon>
        <taxon>Actinomycetota</taxon>
        <taxon>Actinomycetes</taxon>
        <taxon>Micrococcales</taxon>
        <taxon>Intrasporangiaceae</taxon>
        <taxon>Terrabacter</taxon>
    </lineage>
</organism>
<feature type="region of interest" description="Disordered" evidence="6">
    <location>
        <begin position="1"/>
        <end position="42"/>
    </location>
</feature>
<proteinExistence type="inferred from homology"/>
<dbReference type="PROSITE" id="PS00070">
    <property type="entry name" value="ALDEHYDE_DEHYDR_CYS"/>
    <property type="match status" value="1"/>
</dbReference>
<dbReference type="Gene3D" id="3.40.605.10">
    <property type="entry name" value="Aldehyde Dehydrogenase, Chain A, domain 1"/>
    <property type="match status" value="1"/>
</dbReference>
<dbReference type="RefSeq" id="WP_386049883.1">
    <property type="nucleotide sequence ID" value="NZ_JBHTKH010000001.1"/>
</dbReference>
<dbReference type="InterPro" id="IPR016163">
    <property type="entry name" value="Ald_DH_C"/>
</dbReference>
<evidence type="ECO:0000256" key="6">
    <source>
        <dbReference type="SAM" id="MobiDB-lite"/>
    </source>
</evidence>
<evidence type="ECO:0000256" key="5">
    <source>
        <dbReference type="RuleBase" id="RU003345"/>
    </source>
</evidence>
<evidence type="ECO:0000313" key="8">
    <source>
        <dbReference type="EMBL" id="MFD1052692.1"/>
    </source>
</evidence>
<evidence type="ECO:0000256" key="4">
    <source>
        <dbReference type="PROSITE-ProRule" id="PRU10007"/>
    </source>
</evidence>
<dbReference type="Pfam" id="PF00171">
    <property type="entry name" value="Aldedh"/>
    <property type="match status" value="1"/>
</dbReference>
<dbReference type="InterPro" id="IPR029510">
    <property type="entry name" value="Ald_DH_CS_GLU"/>
</dbReference>
<comment type="caution">
    <text evidence="8">The sequence shown here is derived from an EMBL/GenBank/DDBJ whole genome shotgun (WGS) entry which is preliminary data.</text>
</comment>
<dbReference type="PANTHER" id="PTHR43570">
    <property type="entry name" value="ALDEHYDE DEHYDROGENASE"/>
    <property type="match status" value="1"/>
</dbReference>
<evidence type="ECO:0000256" key="1">
    <source>
        <dbReference type="ARBA" id="ARBA00009986"/>
    </source>
</evidence>
<comment type="similarity">
    <text evidence="1 3 5">Belongs to the aldehyde dehydrogenase family.</text>
</comment>
<keyword evidence="9" id="KW-1185">Reference proteome</keyword>
<dbReference type="InterPro" id="IPR016160">
    <property type="entry name" value="Ald_DH_CS_CYS"/>
</dbReference>
<evidence type="ECO:0000259" key="7">
    <source>
        <dbReference type="Pfam" id="PF00171"/>
    </source>
</evidence>
<evidence type="ECO:0000256" key="3">
    <source>
        <dbReference type="PIRNR" id="PIRNR036492"/>
    </source>
</evidence>
<dbReference type="SUPFAM" id="SSF53720">
    <property type="entry name" value="ALDH-like"/>
    <property type="match status" value="1"/>
</dbReference>
<dbReference type="InterPro" id="IPR015590">
    <property type="entry name" value="Aldehyde_DH_dom"/>
</dbReference>
<dbReference type="CDD" id="cd07087">
    <property type="entry name" value="ALDH_F3-13-14_CALDH-like"/>
    <property type="match status" value="1"/>
</dbReference>
<evidence type="ECO:0000256" key="2">
    <source>
        <dbReference type="ARBA" id="ARBA00023002"/>
    </source>
</evidence>
<dbReference type="PANTHER" id="PTHR43570:SF16">
    <property type="entry name" value="ALDEHYDE DEHYDROGENASE TYPE III, ISOFORM Q"/>
    <property type="match status" value="1"/>
</dbReference>